<dbReference type="FunFam" id="3.40.50.720:FF:000084">
    <property type="entry name" value="Short-chain dehydrogenase reductase"/>
    <property type="match status" value="1"/>
</dbReference>
<dbReference type="Pfam" id="PF13561">
    <property type="entry name" value="adh_short_C2"/>
    <property type="match status" value="1"/>
</dbReference>
<dbReference type="AlphaFoldDB" id="A0A846XBE1"/>
<evidence type="ECO:0000313" key="7">
    <source>
        <dbReference type="Proteomes" id="UP000565715"/>
    </source>
</evidence>
<evidence type="ECO:0000256" key="3">
    <source>
        <dbReference type="ARBA" id="ARBA00023027"/>
    </source>
</evidence>
<dbReference type="SUPFAM" id="SSF51735">
    <property type="entry name" value="NAD(P)-binding Rossmann-fold domains"/>
    <property type="match status" value="1"/>
</dbReference>
<evidence type="ECO:0000256" key="5">
    <source>
        <dbReference type="ARBA" id="ARBA00023221"/>
    </source>
</evidence>
<dbReference type="Proteomes" id="UP000565715">
    <property type="component" value="Unassembled WGS sequence"/>
</dbReference>
<keyword evidence="5" id="KW-0753">Steroid metabolism</keyword>
<organism evidence="6 7">
    <name type="scientific">Nocardia speluncae</name>
    <dbReference type="NCBI Taxonomy" id="419477"/>
    <lineage>
        <taxon>Bacteria</taxon>
        <taxon>Bacillati</taxon>
        <taxon>Actinomycetota</taxon>
        <taxon>Actinomycetes</taxon>
        <taxon>Mycobacteriales</taxon>
        <taxon>Nocardiaceae</taxon>
        <taxon>Nocardia</taxon>
    </lineage>
</organism>
<dbReference type="InterPro" id="IPR002347">
    <property type="entry name" value="SDR_fam"/>
</dbReference>
<dbReference type="GO" id="GO:0008202">
    <property type="term" value="P:steroid metabolic process"/>
    <property type="evidence" value="ECO:0007669"/>
    <property type="project" value="UniProtKB-KW"/>
</dbReference>
<dbReference type="Gene3D" id="3.40.50.720">
    <property type="entry name" value="NAD(P)-binding Rossmann-like Domain"/>
    <property type="match status" value="1"/>
</dbReference>
<dbReference type="PRINTS" id="PR00080">
    <property type="entry name" value="SDRFAMILY"/>
</dbReference>
<dbReference type="PRINTS" id="PR00081">
    <property type="entry name" value="GDHRDH"/>
</dbReference>
<reference evidence="6 7" key="1">
    <citation type="submission" date="2020-04" db="EMBL/GenBank/DDBJ databases">
        <title>MicrobeNet Type strains.</title>
        <authorList>
            <person name="Nicholson A.C."/>
        </authorList>
    </citation>
    <scope>NUCLEOTIDE SEQUENCE [LARGE SCALE GENOMIC DNA]</scope>
    <source>
        <strain evidence="6 7">DSM 45078</strain>
    </source>
</reference>
<keyword evidence="4" id="KW-0443">Lipid metabolism</keyword>
<dbReference type="PANTHER" id="PTHR43180">
    <property type="entry name" value="3-OXOACYL-(ACYL-CARRIER-PROTEIN) REDUCTASE (AFU_ORTHOLOGUE AFUA_6G11210)"/>
    <property type="match status" value="1"/>
</dbReference>
<proteinExistence type="inferred from homology"/>
<dbReference type="EMBL" id="JAAXOO010000001">
    <property type="protein sequence ID" value="NKY31963.1"/>
    <property type="molecule type" value="Genomic_DNA"/>
</dbReference>
<evidence type="ECO:0000256" key="4">
    <source>
        <dbReference type="ARBA" id="ARBA00023098"/>
    </source>
</evidence>
<comment type="caution">
    <text evidence="6">The sequence shown here is derived from an EMBL/GenBank/DDBJ whole genome shotgun (WGS) entry which is preliminary data.</text>
</comment>
<accession>A0A846XBE1</accession>
<keyword evidence="3" id="KW-0520">NAD</keyword>
<evidence type="ECO:0000256" key="1">
    <source>
        <dbReference type="ARBA" id="ARBA00006484"/>
    </source>
</evidence>
<evidence type="ECO:0000313" key="6">
    <source>
        <dbReference type="EMBL" id="NKY31963.1"/>
    </source>
</evidence>
<dbReference type="PANTHER" id="PTHR43180:SF28">
    <property type="entry name" value="NAD(P)-BINDING ROSSMANN-FOLD SUPERFAMILY PROTEIN"/>
    <property type="match status" value="1"/>
</dbReference>
<name>A0A846XBE1_9NOCA</name>
<comment type="similarity">
    <text evidence="1">Belongs to the short-chain dehydrogenases/reductases (SDR) family.</text>
</comment>
<dbReference type="InterPro" id="IPR036291">
    <property type="entry name" value="NAD(P)-bd_dom_sf"/>
</dbReference>
<protein>
    <submittedName>
        <fullName evidence="6">SDR family oxidoreductase</fullName>
    </submittedName>
</protein>
<keyword evidence="7" id="KW-1185">Reference proteome</keyword>
<gene>
    <name evidence="6" type="ORF">HGA13_02575</name>
</gene>
<sequence>MTEPVAIVTGGASGIGAACAERLAADGFRVLVADVQAEPGRALARRLGGEFVPTDVTREADIEALVDRAGAVDVFFANAGIFGALGPIEQTDTAEADRTIAVNLRGTLLCLKHAVRVMRPRRRGSIIVTASPGGVVGGVGPHVYSATKAGAAGLVRAVAAEVREYGIRVNSVVPGAIVSPMTAAVLAGGPADLAAATQAMAPSPLVGRPGAPGDVAGAVSFLAGADSAFITGTELFADAGYTHAPGPASFAKEKFAGPGARRFSGPG</sequence>
<dbReference type="RefSeq" id="WP_068035631.1">
    <property type="nucleotide sequence ID" value="NZ_JAAXOO010000001.1"/>
</dbReference>
<evidence type="ECO:0000256" key="2">
    <source>
        <dbReference type="ARBA" id="ARBA00023002"/>
    </source>
</evidence>
<keyword evidence="2" id="KW-0560">Oxidoreductase</keyword>
<dbReference type="GO" id="GO:0016491">
    <property type="term" value="F:oxidoreductase activity"/>
    <property type="evidence" value="ECO:0007669"/>
    <property type="project" value="UniProtKB-KW"/>
</dbReference>